<dbReference type="SMART" id="SM00987">
    <property type="entry name" value="UreE_C"/>
    <property type="match status" value="1"/>
</dbReference>
<feature type="domain" description="Uracil-DNA glycosylase-like" evidence="1">
    <location>
        <begin position="5"/>
        <end position="162"/>
    </location>
</feature>
<evidence type="ECO:0000259" key="1">
    <source>
        <dbReference type="SMART" id="SM00986"/>
    </source>
</evidence>
<dbReference type="RefSeq" id="WP_189400834.1">
    <property type="nucleotide sequence ID" value="NZ_BMXA01000003.1"/>
</dbReference>
<dbReference type="InterPro" id="IPR005122">
    <property type="entry name" value="Uracil-DNA_glycosylase-like"/>
</dbReference>
<dbReference type="InterPro" id="IPR026353">
    <property type="entry name" value="Hypoxan-DNA_Glyclase"/>
</dbReference>
<dbReference type="EMBL" id="BMXA01000003">
    <property type="protein sequence ID" value="GHA11642.1"/>
    <property type="molecule type" value="Genomic_DNA"/>
</dbReference>
<accession>A0A918RUQ0</accession>
<dbReference type="InterPro" id="IPR036895">
    <property type="entry name" value="Uracil-DNA_glycosylase-like_sf"/>
</dbReference>
<dbReference type="Gene3D" id="3.40.470.10">
    <property type="entry name" value="Uracil-DNA glycosylase-like domain"/>
    <property type="match status" value="1"/>
</dbReference>
<reference evidence="2" key="1">
    <citation type="journal article" date="2014" name="Int. J. Syst. Evol. Microbiol.">
        <title>Complete genome sequence of Corynebacterium casei LMG S-19264T (=DSM 44701T), isolated from a smear-ripened cheese.</title>
        <authorList>
            <consortium name="US DOE Joint Genome Institute (JGI-PGF)"/>
            <person name="Walter F."/>
            <person name="Albersmeier A."/>
            <person name="Kalinowski J."/>
            <person name="Ruckert C."/>
        </authorList>
    </citation>
    <scope>NUCLEOTIDE SEQUENCE</scope>
    <source>
        <strain evidence="2">KCTC 12711</strain>
    </source>
</reference>
<dbReference type="AlphaFoldDB" id="A0A918RUQ0"/>
<dbReference type="SMART" id="SM00986">
    <property type="entry name" value="UDG"/>
    <property type="match status" value="1"/>
</dbReference>
<gene>
    <name evidence="2" type="ORF">GCM10008090_21770</name>
</gene>
<dbReference type="NCBIfam" id="TIGR04274">
    <property type="entry name" value="hypoxanDNAglyco"/>
    <property type="match status" value="1"/>
</dbReference>
<sequence>MSGFSPIVGGMPRILILGSMPGVKSLDAVEYYAHPQNAFWWIMSQLFGLNLTADYHQRCQGLIGAGVAVWDVLYDCERPGSLDSNIVRGTEQVNDFADFFSAWPSIDVVGFNGQMAEKLFVRHCQQIRTRASALRFVTLPSTSPANARQDRAAKLARWRSHLLER</sequence>
<dbReference type="Pfam" id="PF03167">
    <property type="entry name" value="UDG"/>
    <property type="match status" value="1"/>
</dbReference>
<evidence type="ECO:0000313" key="2">
    <source>
        <dbReference type="EMBL" id="GHA11642.1"/>
    </source>
</evidence>
<comment type="caution">
    <text evidence="2">The sequence shown here is derived from an EMBL/GenBank/DDBJ whole genome shotgun (WGS) entry which is preliminary data.</text>
</comment>
<keyword evidence="3" id="KW-1185">Reference proteome</keyword>
<dbReference type="Proteomes" id="UP000614811">
    <property type="component" value="Unassembled WGS sequence"/>
</dbReference>
<dbReference type="SUPFAM" id="SSF52141">
    <property type="entry name" value="Uracil-DNA glycosylase-like"/>
    <property type="match status" value="1"/>
</dbReference>
<proteinExistence type="predicted"/>
<evidence type="ECO:0000313" key="3">
    <source>
        <dbReference type="Proteomes" id="UP000614811"/>
    </source>
</evidence>
<protein>
    <submittedName>
        <fullName evidence="2">DNA-deoxyinosine glycosylase</fullName>
    </submittedName>
</protein>
<name>A0A918RUQ0_9GAMM</name>
<dbReference type="CDD" id="cd10032">
    <property type="entry name" value="UDG-F6_HDG"/>
    <property type="match status" value="1"/>
</dbReference>
<organism evidence="2 3">
    <name type="scientific">Arenicella chitinivorans</name>
    <dbReference type="NCBI Taxonomy" id="1329800"/>
    <lineage>
        <taxon>Bacteria</taxon>
        <taxon>Pseudomonadati</taxon>
        <taxon>Pseudomonadota</taxon>
        <taxon>Gammaproteobacteria</taxon>
        <taxon>Arenicellales</taxon>
        <taxon>Arenicellaceae</taxon>
        <taxon>Arenicella</taxon>
    </lineage>
</organism>
<reference evidence="2" key="2">
    <citation type="submission" date="2020-09" db="EMBL/GenBank/DDBJ databases">
        <authorList>
            <person name="Sun Q."/>
            <person name="Kim S."/>
        </authorList>
    </citation>
    <scope>NUCLEOTIDE SEQUENCE</scope>
    <source>
        <strain evidence="2">KCTC 12711</strain>
    </source>
</reference>